<gene>
    <name evidence="2" type="ORF">V474_08690</name>
</gene>
<keyword evidence="3" id="KW-1185">Reference proteome</keyword>
<comment type="caution">
    <text evidence="2">The sequence shown here is derived from an EMBL/GenBank/DDBJ whole genome shotgun (WGS) entry which is preliminary data.</text>
</comment>
<evidence type="ECO:0000256" key="1">
    <source>
        <dbReference type="SAM" id="Phobius"/>
    </source>
</evidence>
<protein>
    <submittedName>
        <fullName evidence="2">Uncharacterized protein</fullName>
    </submittedName>
</protein>
<feature type="transmembrane region" description="Helical" evidence="1">
    <location>
        <begin position="329"/>
        <end position="349"/>
    </location>
</feature>
<dbReference type="EMBL" id="JACU01000002">
    <property type="protein sequence ID" value="KMS59282.1"/>
    <property type="molecule type" value="Genomic_DNA"/>
</dbReference>
<reference evidence="2 3" key="1">
    <citation type="journal article" date="2015" name="G3 (Bethesda)">
        <title>Insights into Ongoing Evolution of the Hexachlorocyclohexane Catabolic Pathway from Comparative Genomics of Ten Sphingomonadaceae Strains.</title>
        <authorList>
            <person name="Pearce S.L."/>
            <person name="Oakeshott J.G."/>
            <person name="Pandey G."/>
        </authorList>
    </citation>
    <scope>NUCLEOTIDE SEQUENCE [LARGE SCALE GENOMIC DNA]</scope>
    <source>
        <strain evidence="2 3">LL02</strain>
    </source>
</reference>
<keyword evidence="1" id="KW-1133">Transmembrane helix</keyword>
<feature type="transmembrane region" description="Helical" evidence="1">
    <location>
        <begin position="245"/>
        <end position="277"/>
    </location>
</feature>
<keyword evidence="1" id="KW-0812">Transmembrane</keyword>
<name>A0A0J7Y6J6_9SPHN</name>
<keyword evidence="1" id="KW-0472">Membrane</keyword>
<evidence type="ECO:0000313" key="3">
    <source>
        <dbReference type="Proteomes" id="UP000052268"/>
    </source>
</evidence>
<feature type="transmembrane region" description="Helical" evidence="1">
    <location>
        <begin position="361"/>
        <end position="394"/>
    </location>
</feature>
<proteinExistence type="predicted"/>
<evidence type="ECO:0000313" key="2">
    <source>
        <dbReference type="EMBL" id="KMS59282.1"/>
    </source>
</evidence>
<dbReference type="Proteomes" id="UP000052268">
    <property type="component" value="Unassembled WGS sequence"/>
</dbReference>
<feature type="transmembrane region" description="Helical" evidence="1">
    <location>
        <begin position="297"/>
        <end position="317"/>
    </location>
</feature>
<accession>A0A0J7Y6J6</accession>
<dbReference type="AlphaFoldDB" id="A0A0J7Y6J6"/>
<organism evidence="2 3">
    <name type="scientific">Novosphingobium barchaimii LL02</name>
    <dbReference type="NCBI Taxonomy" id="1114963"/>
    <lineage>
        <taxon>Bacteria</taxon>
        <taxon>Pseudomonadati</taxon>
        <taxon>Pseudomonadota</taxon>
        <taxon>Alphaproteobacteria</taxon>
        <taxon>Sphingomonadales</taxon>
        <taxon>Sphingomonadaceae</taxon>
        <taxon>Novosphingobium</taxon>
    </lineage>
</organism>
<dbReference type="PATRIC" id="fig|1114963.3.peg.638"/>
<sequence>MRIALLAMTEPAGAGQPYPRAFLRVAGASVAQHQLGMALALECQRVICMARGTSPELIALQHDAEHAGLQFTIATGPGQLAGLVTASDELIVISEGLFADSAQAVALLDGRAPVVLVQPVEGALVAGFERIDINRASAGLMRLPGQMLERLHELPADCDVISALTRIALQTGVAMREVSASARAGSGWRMIRSEAEAYALEDEWLRSRFGEGSCSSPGRAAARFGVLSFGTSLLHAGNASNAVSAAVLVCVAIAAGLGWFGLIWGGFVFAAIGWLLVEASRLLRAAERHALGQPSPAIPRADAMVWLVDAIFAALILLATPRFPGEPAIAWLCVPAILMLLLVLSPRITGGPFTGWIADRALFGLILAVASGFGQVLLAVRLLCVGLVLAALLLPPRRHG</sequence>